<gene>
    <name evidence="8" type="primary">SPT4</name>
    <name evidence="9" type="ORF">A0H76_2084</name>
    <name evidence="8" type="ORF">HERIO_1303</name>
</gene>
<dbReference type="GO" id="GO:0032044">
    <property type="term" value="C:DSIF complex"/>
    <property type="evidence" value="ECO:0007669"/>
    <property type="project" value="EnsemblFungi"/>
</dbReference>
<dbReference type="SMART" id="SM01389">
    <property type="entry name" value="Spt4"/>
    <property type="match status" value="1"/>
</dbReference>
<dbReference type="PIRSF" id="PIRSF025023">
    <property type="entry name" value="Spt4"/>
    <property type="match status" value="1"/>
</dbReference>
<comment type="caution">
    <text evidence="8">The sequence shown here is derived from an EMBL/GenBank/DDBJ whole genome shotgun (WGS) entry which is preliminary data.</text>
</comment>
<reference evidence="10 11" key="1">
    <citation type="journal article" date="2017" name="Environ. Microbiol.">
        <title>Decay of the glycolytic pathway and adaptation to intranuclear parasitism within Enterocytozoonidae microsporidia.</title>
        <authorList>
            <person name="Wiredu Boakye D."/>
            <person name="Jaroenlak P."/>
            <person name="Prachumwat A."/>
            <person name="Williams T.A."/>
            <person name="Bateman K.S."/>
            <person name="Itsathitphaisarn O."/>
            <person name="Sritunyalucksana K."/>
            <person name="Paszkiewicz K.H."/>
            <person name="Moore K.A."/>
            <person name="Stentiford G.D."/>
            <person name="Williams B.A."/>
        </authorList>
    </citation>
    <scope>NUCLEOTIDE SEQUENCE [LARGE SCALE GENOMIC DNA]</scope>
    <source>
        <strain evidence="9">Canceri</strain>
        <strain evidence="11">canceri</strain>
        <strain evidence="8 10">GB1</strain>
    </source>
</reference>
<dbReference type="CDD" id="cd07973">
    <property type="entry name" value="Spt4"/>
    <property type="match status" value="1"/>
</dbReference>
<dbReference type="GO" id="GO:0008270">
    <property type="term" value="F:zinc ion binding"/>
    <property type="evidence" value="ECO:0007669"/>
    <property type="project" value="InterPro"/>
</dbReference>
<organism evidence="8 10">
    <name type="scientific">Hepatospora eriocheir</name>
    <dbReference type="NCBI Taxonomy" id="1081669"/>
    <lineage>
        <taxon>Eukaryota</taxon>
        <taxon>Fungi</taxon>
        <taxon>Fungi incertae sedis</taxon>
        <taxon>Microsporidia</taxon>
        <taxon>Hepatosporidae</taxon>
        <taxon>Hepatospora</taxon>
    </lineage>
</organism>
<dbReference type="GO" id="GO:0031507">
    <property type="term" value="P:heterochromatin formation"/>
    <property type="evidence" value="ECO:0007669"/>
    <property type="project" value="EnsemblFungi"/>
</dbReference>
<keyword evidence="10" id="KW-1185">Reference proteome</keyword>
<dbReference type="InterPro" id="IPR029040">
    <property type="entry name" value="RPABC4/Spt4"/>
</dbReference>
<dbReference type="GO" id="GO:0000776">
    <property type="term" value="C:kinetochore"/>
    <property type="evidence" value="ECO:0007669"/>
    <property type="project" value="EnsemblFungi"/>
</dbReference>
<sequence>MNNEIKQSRLRACLNCAIILQTSEFRKNGCPNCKFLQTEYKTNYQSTTSTSFTGQICYKDTNKSWVAKWQRNQGNISGYYAMTVEGELPDEFIEKVELNGKPYFNRSNSFTIE</sequence>
<dbReference type="GO" id="GO:0044877">
    <property type="term" value="F:protein-containing complex binding"/>
    <property type="evidence" value="ECO:0007669"/>
    <property type="project" value="EnsemblFungi"/>
</dbReference>
<dbReference type="AlphaFoldDB" id="A0A1X0QAS2"/>
<dbReference type="OrthoDB" id="248751at2759"/>
<dbReference type="GO" id="GO:0003727">
    <property type="term" value="F:single-stranded RNA binding"/>
    <property type="evidence" value="ECO:0007669"/>
    <property type="project" value="EnsemblFungi"/>
</dbReference>
<dbReference type="GO" id="GO:2001208">
    <property type="term" value="P:negative regulation of transcription elongation by RNA polymerase I"/>
    <property type="evidence" value="ECO:0007669"/>
    <property type="project" value="EnsemblFungi"/>
</dbReference>
<dbReference type="GO" id="GO:0006370">
    <property type="term" value="P:7-methylguanosine mRNA capping"/>
    <property type="evidence" value="ECO:0007669"/>
    <property type="project" value="EnsemblFungi"/>
</dbReference>
<evidence type="ECO:0000256" key="6">
    <source>
        <dbReference type="PIRNR" id="PIRNR025023"/>
    </source>
</evidence>
<dbReference type="GO" id="GO:0031934">
    <property type="term" value="C:mating-type region heterochromatin"/>
    <property type="evidence" value="ECO:0007669"/>
    <property type="project" value="EnsemblFungi"/>
</dbReference>
<name>A0A1X0QAS2_9MICR</name>
<evidence type="ECO:0000256" key="4">
    <source>
        <dbReference type="ARBA" id="ARBA00023163"/>
    </source>
</evidence>
<dbReference type="SUPFAM" id="SSF63393">
    <property type="entry name" value="RNA polymerase subunits"/>
    <property type="match status" value="1"/>
</dbReference>
<keyword evidence="4 6" id="KW-0804">Transcription</keyword>
<dbReference type="GO" id="GO:0090262">
    <property type="term" value="P:regulation of transcription-coupled nucleotide-excision repair"/>
    <property type="evidence" value="ECO:0007669"/>
    <property type="project" value="EnsemblFungi"/>
</dbReference>
<evidence type="ECO:0000256" key="2">
    <source>
        <dbReference type="ARBA" id="ARBA00010464"/>
    </source>
</evidence>
<dbReference type="InterPro" id="IPR009287">
    <property type="entry name" value="Spt4"/>
</dbReference>
<dbReference type="GO" id="GO:0008298">
    <property type="term" value="P:intracellular mRNA localization"/>
    <property type="evidence" value="ECO:0007669"/>
    <property type="project" value="EnsemblFungi"/>
</dbReference>
<proteinExistence type="inferred from homology"/>
<dbReference type="Proteomes" id="UP000192356">
    <property type="component" value="Unassembled WGS sequence"/>
</dbReference>
<evidence type="ECO:0000313" key="10">
    <source>
        <dbReference type="Proteomes" id="UP000192356"/>
    </source>
</evidence>
<protein>
    <recommendedName>
        <fullName evidence="3 6">Transcription elongation factor SPT4</fullName>
    </recommendedName>
</protein>
<dbReference type="GO" id="GO:0032968">
    <property type="term" value="P:positive regulation of transcription elongation by RNA polymerase II"/>
    <property type="evidence" value="ECO:0007669"/>
    <property type="project" value="EnsemblFungi"/>
</dbReference>
<accession>A0A1X0QAS2</accession>
<dbReference type="EMBL" id="LTAI01000055">
    <property type="protein sequence ID" value="ORE00171.1"/>
    <property type="molecule type" value="Genomic_DNA"/>
</dbReference>
<feature type="domain" description="Spt4/RpoE2 zinc finger" evidence="7">
    <location>
        <begin position="10"/>
        <end position="85"/>
    </location>
</feature>
<dbReference type="VEuPathDB" id="MicrosporidiaDB:HERIO_1303"/>
<comment type="subcellular location">
    <subcellularLocation>
        <location evidence="1 6">Nucleus</location>
    </subcellularLocation>
</comment>
<dbReference type="GO" id="GO:2001209">
    <property type="term" value="P:positive regulation of transcription elongation by RNA polymerase I"/>
    <property type="evidence" value="ECO:0007669"/>
    <property type="project" value="EnsemblFungi"/>
</dbReference>
<dbReference type="Proteomes" id="UP000192501">
    <property type="component" value="Unassembled WGS sequence"/>
</dbReference>
<dbReference type="GO" id="GO:0140673">
    <property type="term" value="P:transcription elongation-coupled chromatin remodeling"/>
    <property type="evidence" value="ECO:0007669"/>
    <property type="project" value="InterPro"/>
</dbReference>
<comment type="function">
    <text evidence="6">The SPT4-SPT5 complex mediates both activation and inhibition of transcription elongation, and plays a role in pre-mRNA processing. This complex seems to be important for the stability of the RNA polymerase II elongation machinery on the chromatin template but not for the inherent ability of this machinery to translocate down the gene.</text>
</comment>
<dbReference type="VEuPathDB" id="MicrosporidiaDB:A0H76_2084"/>
<dbReference type="GO" id="GO:2000232">
    <property type="term" value="P:regulation of rRNA processing"/>
    <property type="evidence" value="ECO:0007669"/>
    <property type="project" value="EnsemblFungi"/>
</dbReference>
<dbReference type="InterPro" id="IPR038510">
    <property type="entry name" value="Spt4_sf"/>
</dbReference>
<keyword evidence="5 6" id="KW-0539">Nucleus</keyword>
<dbReference type="GO" id="GO:0033553">
    <property type="term" value="C:rDNA heterochromatin"/>
    <property type="evidence" value="ECO:0007669"/>
    <property type="project" value="EnsemblFungi"/>
</dbReference>
<evidence type="ECO:0000256" key="3">
    <source>
        <dbReference type="ARBA" id="ARBA00020182"/>
    </source>
</evidence>
<dbReference type="PANTHER" id="PTHR12882:SF1">
    <property type="entry name" value="TRANSCRIPTION ELONGATION FACTOR SPT4"/>
    <property type="match status" value="1"/>
</dbReference>
<comment type="similarity">
    <text evidence="2 6">Belongs to the SPT4 family.</text>
</comment>
<evidence type="ECO:0000256" key="1">
    <source>
        <dbReference type="ARBA" id="ARBA00004123"/>
    </source>
</evidence>
<dbReference type="Gene3D" id="3.30.40.210">
    <property type="match status" value="1"/>
</dbReference>
<evidence type="ECO:0000313" key="8">
    <source>
        <dbReference type="EMBL" id="ORD96794.1"/>
    </source>
</evidence>
<evidence type="ECO:0000259" key="7">
    <source>
        <dbReference type="SMART" id="SM01389"/>
    </source>
</evidence>
<dbReference type="PANTHER" id="PTHR12882">
    <property type="entry name" value="SUPPRESSOR OF TY 4"/>
    <property type="match status" value="1"/>
</dbReference>
<dbReference type="GO" id="GO:0000993">
    <property type="term" value="F:RNA polymerase II complex binding"/>
    <property type="evidence" value="ECO:0007669"/>
    <property type="project" value="EnsemblFungi"/>
</dbReference>
<dbReference type="GO" id="GO:0000182">
    <property type="term" value="F:rDNA binding"/>
    <property type="evidence" value="ECO:0007669"/>
    <property type="project" value="EnsemblFungi"/>
</dbReference>
<evidence type="ECO:0000313" key="11">
    <source>
        <dbReference type="Proteomes" id="UP000192501"/>
    </source>
</evidence>
<dbReference type="GO" id="GO:0010507">
    <property type="term" value="P:negative regulation of autophagy"/>
    <property type="evidence" value="ECO:0007669"/>
    <property type="project" value="EnsemblFungi"/>
</dbReference>
<evidence type="ECO:0000313" key="9">
    <source>
        <dbReference type="EMBL" id="ORE00171.1"/>
    </source>
</evidence>
<evidence type="ECO:0000256" key="5">
    <source>
        <dbReference type="ARBA" id="ARBA00023242"/>
    </source>
</evidence>
<dbReference type="InterPro" id="IPR022800">
    <property type="entry name" value="Spt4/RpoE2_Znf"/>
</dbReference>
<dbReference type="EMBL" id="LVKB01000061">
    <property type="protein sequence ID" value="ORD96794.1"/>
    <property type="molecule type" value="Genomic_DNA"/>
</dbReference>
<dbReference type="Pfam" id="PF06093">
    <property type="entry name" value="Spt4"/>
    <property type="match status" value="1"/>
</dbReference>